<feature type="transmembrane region" description="Helical" evidence="12">
    <location>
        <begin position="160"/>
        <end position="182"/>
    </location>
</feature>
<dbReference type="Proteomes" id="UP000735302">
    <property type="component" value="Unassembled WGS sequence"/>
</dbReference>
<feature type="transmembrane region" description="Helical" evidence="12">
    <location>
        <begin position="422"/>
        <end position="439"/>
    </location>
</feature>
<evidence type="ECO:0000256" key="11">
    <source>
        <dbReference type="RuleBase" id="RU362091"/>
    </source>
</evidence>
<evidence type="ECO:0000256" key="6">
    <source>
        <dbReference type="ARBA" id="ARBA00022989"/>
    </source>
</evidence>
<evidence type="ECO:0000256" key="1">
    <source>
        <dbReference type="ARBA" id="ARBA00004651"/>
    </source>
</evidence>
<dbReference type="PROSITE" id="PS50283">
    <property type="entry name" value="NA_SOLUT_SYMP_3"/>
    <property type="match status" value="1"/>
</dbReference>
<dbReference type="InterPro" id="IPR001734">
    <property type="entry name" value="Na/solute_symporter"/>
</dbReference>
<dbReference type="Gene3D" id="1.20.1730.10">
    <property type="entry name" value="Sodium/glucose cotransporter"/>
    <property type="match status" value="1"/>
</dbReference>
<dbReference type="GO" id="GO:0006814">
    <property type="term" value="P:sodium ion transport"/>
    <property type="evidence" value="ECO:0007669"/>
    <property type="project" value="UniProtKB-KW"/>
</dbReference>
<evidence type="ECO:0000256" key="10">
    <source>
        <dbReference type="ARBA" id="ARBA00023201"/>
    </source>
</evidence>
<dbReference type="AlphaFoldDB" id="A0AAV4DL70"/>
<feature type="transmembrane region" description="Helical" evidence="12">
    <location>
        <begin position="240"/>
        <end position="258"/>
    </location>
</feature>
<keyword evidence="10" id="KW-0739">Sodium transport</keyword>
<dbReference type="Pfam" id="PF00474">
    <property type="entry name" value="SSF"/>
    <property type="match status" value="1"/>
</dbReference>
<sequence length="621" mass="67756">MDFNEDVTLISWDYMVLALILLVPVLVSIWYAIKDKNKNTRVEYLLGGRKMNLIPVAMSLFVTFQSAVSLIGCPGEIYTFGTSYLLIYIGISLSYMINAWAVVPLLYPLEVTSIYQYLDMRFHSKTLTGLITGIAATRLICYMAIALLAPALALQASVDVPLWISIVVVGGICTLYTSVGGIKSVIWTDAFQTVIVFFGIFACIAKGSSIVGGFSKAWSIAEEGGRVIFDKFTPDPRVRMTLWGTLIGGIFMWLTMAFDQSSLQRIRSMKSMRQARISTLLNIPFTLMYGALLLNIGIVIFAYFSYIGCDPLKSRAIGSKNQVAPYFVLHSMTDLPGMAGFYLAAIFCGSVSTLSSGINSLAAILVEGMLSSSGYKPTERKATLITKLAVAVVGSVIVGLAYCAQFMRGPVTQMVGSINGSFGSPVVGVFLLAALVPWANKFGAGIGVLLSVGLMLTLTLGGQTLGALPRPLPPAPINNCGPNKTIDAIVNLIYNVSLLNGSMLDESNTTQISVATASPYDPKFFLFDISYEWYSVFGTLFCMAIGLLVSFLSSHLVPKGNQPKPELMFHFCRRFWIRRGYILLSTEELEESAKVLEKAHFENEVEIEADCSHKDTQTESL</sequence>
<keyword evidence="14" id="KW-1185">Reference proteome</keyword>
<protein>
    <submittedName>
        <fullName evidence="13">Sodium-coupled monocarboxylate transporter</fullName>
    </submittedName>
</protein>
<keyword evidence="4" id="KW-1003">Cell membrane</keyword>
<dbReference type="InterPro" id="IPR038377">
    <property type="entry name" value="Na/Glc_symporter_sf"/>
</dbReference>
<feature type="transmembrane region" description="Helical" evidence="12">
    <location>
        <begin position="533"/>
        <end position="552"/>
    </location>
</feature>
<organism evidence="13 14">
    <name type="scientific">Plakobranchus ocellatus</name>
    <dbReference type="NCBI Taxonomy" id="259542"/>
    <lineage>
        <taxon>Eukaryota</taxon>
        <taxon>Metazoa</taxon>
        <taxon>Spiralia</taxon>
        <taxon>Lophotrochozoa</taxon>
        <taxon>Mollusca</taxon>
        <taxon>Gastropoda</taxon>
        <taxon>Heterobranchia</taxon>
        <taxon>Euthyneura</taxon>
        <taxon>Panpulmonata</taxon>
        <taxon>Sacoglossa</taxon>
        <taxon>Placobranchoidea</taxon>
        <taxon>Plakobranchidae</taxon>
        <taxon>Plakobranchus</taxon>
    </lineage>
</organism>
<dbReference type="NCBIfam" id="TIGR00813">
    <property type="entry name" value="sss"/>
    <property type="match status" value="1"/>
</dbReference>
<gene>
    <name evidence="13" type="ORF">PoB_007130200</name>
</gene>
<evidence type="ECO:0000313" key="13">
    <source>
        <dbReference type="EMBL" id="GFO44797.1"/>
    </source>
</evidence>
<evidence type="ECO:0000256" key="8">
    <source>
        <dbReference type="ARBA" id="ARBA00023065"/>
    </source>
</evidence>
<keyword evidence="5 12" id="KW-0812">Transmembrane</keyword>
<feature type="transmembrane region" description="Helical" evidence="12">
    <location>
        <begin position="446"/>
        <end position="468"/>
    </location>
</feature>
<feature type="transmembrane region" description="Helical" evidence="12">
    <location>
        <begin position="382"/>
        <end position="402"/>
    </location>
</feature>
<keyword evidence="9 12" id="KW-0472">Membrane</keyword>
<evidence type="ECO:0000313" key="14">
    <source>
        <dbReference type="Proteomes" id="UP000735302"/>
    </source>
</evidence>
<feature type="transmembrane region" description="Helical" evidence="12">
    <location>
        <begin position="341"/>
        <end position="370"/>
    </location>
</feature>
<comment type="caution">
    <text evidence="13">The sequence shown here is derived from an EMBL/GenBank/DDBJ whole genome shotgun (WGS) entry which is preliminary data.</text>
</comment>
<keyword evidence="8" id="KW-0406">Ion transport</keyword>
<evidence type="ECO:0000256" key="3">
    <source>
        <dbReference type="ARBA" id="ARBA00022448"/>
    </source>
</evidence>
<evidence type="ECO:0000256" key="12">
    <source>
        <dbReference type="SAM" id="Phobius"/>
    </source>
</evidence>
<dbReference type="PANTHER" id="PTHR42985">
    <property type="entry name" value="SODIUM-COUPLED MONOCARBOXYLATE TRANSPORTER"/>
    <property type="match status" value="1"/>
</dbReference>
<feature type="transmembrane region" description="Helical" evidence="12">
    <location>
        <begin position="127"/>
        <end position="154"/>
    </location>
</feature>
<dbReference type="GO" id="GO:0005886">
    <property type="term" value="C:plasma membrane"/>
    <property type="evidence" value="ECO:0007669"/>
    <property type="project" value="UniProtKB-SubCell"/>
</dbReference>
<evidence type="ECO:0000256" key="9">
    <source>
        <dbReference type="ARBA" id="ARBA00023136"/>
    </source>
</evidence>
<comment type="subcellular location">
    <subcellularLocation>
        <location evidence="1">Cell membrane</location>
        <topology evidence="1">Multi-pass membrane protein</topology>
    </subcellularLocation>
</comment>
<dbReference type="PANTHER" id="PTHR42985:SF40">
    <property type="entry name" value="LD47995P-RELATED"/>
    <property type="match status" value="1"/>
</dbReference>
<keyword evidence="3" id="KW-0813">Transport</keyword>
<evidence type="ECO:0000256" key="5">
    <source>
        <dbReference type="ARBA" id="ARBA00022692"/>
    </source>
</evidence>
<proteinExistence type="inferred from homology"/>
<dbReference type="InterPro" id="IPR051163">
    <property type="entry name" value="Sodium:Solute_Symporter_SSF"/>
</dbReference>
<reference evidence="13 14" key="1">
    <citation type="journal article" date="2021" name="Elife">
        <title>Chloroplast acquisition without the gene transfer in kleptoplastic sea slugs, Plakobranchus ocellatus.</title>
        <authorList>
            <person name="Maeda T."/>
            <person name="Takahashi S."/>
            <person name="Yoshida T."/>
            <person name="Shimamura S."/>
            <person name="Takaki Y."/>
            <person name="Nagai Y."/>
            <person name="Toyoda A."/>
            <person name="Suzuki Y."/>
            <person name="Arimoto A."/>
            <person name="Ishii H."/>
            <person name="Satoh N."/>
            <person name="Nishiyama T."/>
            <person name="Hasebe M."/>
            <person name="Maruyama T."/>
            <person name="Minagawa J."/>
            <person name="Obokata J."/>
            <person name="Shigenobu S."/>
        </authorList>
    </citation>
    <scope>NUCLEOTIDE SEQUENCE [LARGE SCALE GENOMIC DNA]</scope>
</reference>
<evidence type="ECO:0000256" key="2">
    <source>
        <dbReference type="ARBA" id="ARBA00006434"/>
    </source>
</evidence>
<feature type="transmembrane region" description="Helical" evidence="12">
    <location>
        <begin position="53"/>
        <end position="72"/>
    </location>
</feature>
<evidence type="ECO:0000256" key="4">
    <source>
        <dbReference type="ARBA" id="ARBA00022475"/>
    </source>
</evidence>
<name>A0AAV4DL70_9GAST</name>
<accession>A0AAV4DL70</accession>
<feature type="transmembrane region" description="Helical" evidence="12">
    <location>
        <begin position="279"/>
        <end position="304"/>
    </location>
</feature>
<dbReference type="GO" id="GO:0015293">
    <property type="term" value="F:symporter activity"/>
    <property type="evidence" value="ECO:0007669"/>
    <property type="project" value="TreeGrafter"/>
</dbReference>
<keyword evidence="6 12" id="KW-1133">Transmembrane helix</keyword>
<evidence type="ECO:0000256" key="7">
    <source>
        <dbReference type="ARBA" id="ARBA00023053"/>
    </source>
</evidence>
<comment type="similarity">
    <text evidence="2 11">Belongs to the sodium:solute symporter (SSF) (TC 2.A.21) family.</text>
</comment>
<keyword evidence="7" id="KW-0915">Sodium</keyword>
<feature type="transmembrane region" description="Helical" evidence="12">
    <location>
        <begin position="194"/>
        <end position="220"/>
    </location>
</feature>
<dbReference type="EMBL" id="BLXT01007982">
    <property type="protein sequence ID" value="GFO44797.1"/>
    <property type="molecule type" value="Genomic_DNA"/>
</dbReference>
<feature type="transmembrane region" description="Helical" evidence="12">
    <location>
        <begin position="84"/>
        <end position="107"/>
    </location>
</feature>
<feature type="transmembrane region" description="Helical" evidence="12">
    <location>
        <begin position="12"/>
        <end position="33"/>
    </location>
</feature>